<comment type="cofactor">
    <cofactor evidence="4">
        <name>Mn(2+)</name>
        <dbReference type="ChEBI" id="CHEBI:29035"/>
    </cofactor>
    <text evidence="4">Binds 2 manganese ions per subunit.</text>
</comment>
<dbReference type="NCBIfam" id="NF002564">
    <property type="entry name" value="PRK02190.1"/>
    <property type="match status" value="1"/>
</dbReference>
<evidence type="ECO:0000313" key="8">
    <source>
        <dbReference type="Proteomes" id="UP000429811"/>
    </source>
</evidence>
<comment type="similarity">
    <text evidence="1">Belongs to the arginase family. Agmatinase subfamily.</text>
</comment>
<proteinExistence type="inferred from homology"/>
<dbReference type="PIRSF" id="PIRSF036979">
    <property type="entry name" value="Arginase"/>
    <property type="match status" value="1"/>
</dbReference>
<evidence type="ECO:0000256" key="2">
    <source>
        <dbReference type="ARBA" id="ARBA00022723"/>
    </source>
</evidence>
<evidence type="ECO:0000256" key="4">
    <source>
        <dbReference type="PIRSR" id="PIRSR036979-1"/>
    </source>
</evidence>
<dbReference type="Proteomes" id="UP000429811">
    <property type="component" value="Unassembled WGS sequence"/>
</dbReference>
<feature type="binding site" evidence="4">
    <location>
        <position position="246"/>
    </location>
    <ligand>
        <name>Mn(2+)</name>
        <dbReference type="ChEBI" id="CHEBI:29035"/>
        <label>1</label>
    </ligand>
</feature>
<protein>
    <submittedName>
        <fullName evidence="6">Agmatinase</fullName>
        <ecNumber evidence="6">3.5.3.11</ecNumber>
    </submittedName>
</protein>
<evidence type="ECO:0000313" key="9">
    <source>
        <dbReference type="Proteomes" id="UP000434475"/>
    </source>
</evidence>
<dbReference type="SUPFAM" id="SSF52768">
    <property type="entry name" value="Arginase/deacetylase"/>
    <property type="match status" value="1"/>
</dbReference>
<keyword evidence="4" id="KW-0464">Manganese</keyword>
<dbReference type="NCBIfam" id="TIGR01230">
    <property type="entry name" value="agmatinase"/>
    <property type="match status" value="1"/>
</dbReference>
<dbReference type="OrthoDB" id="9788689at2"/>
<dbReference type="PROSITE" id="PS01053">
    <property type="entry name" value="ARGINASE_1"/>
    <property type="match status" value="1"/>
</dbReference>
<dbReference type="Proteomes" id="UP000434475">
    <property type="component" value="Unassembled WGS sequence"/>
</dbReference>
<dbReference type="InterPro" id="IPR023696">
    <property type="entry name" value="Ureohydrolase_dom_sf"/>
</dbReference>
<dbReference type="GO" id="GO:0046872">
    <property type="term" value="F:metal ion binding"/>
    <property type="evidence" value="ECO:0007669"/>
    <property type="project" value="UniProtKB-KW"/>
</dbReference>
<dbReference type="EMBL" id="WKPO01000013">
    <property type="protein sequence ID" value="MSB49230.1"/>
    <property type="molecule type" value="Genomic_DNA"/>
</dbReference>
<dbReference type="GO" id="GO:0008783">
    <property type="term" value="F:agmatinase activity"/>
    <property type="evidence" value="ECO:0007669"/>
    <property type="project" value="UniProtKB-EC"/>
</dbReference>
<dbReference type="CDD" id="cd11592">
    <property type="entry name" value="Agmatinase_PAH"/>
    <property type="match status" value="1"/>
</dbReference>
<feature type="binding site" evidence="4">
    <location>
        <position position="248"/>
    </location>
    <ligand>
        <name>Mn(2+)</name>
        <dbReference type="ChEBI" id="CHEBI:29035"/>
        <label>1</label>
    </ligand>
</feature>
<dbReference type="PROSITE" id="PS51409">
    <property type="entry name" value="ARGINASE_2"/>
    <property type="match status" value="1"/>
</dbReference>
<evidence type="ECO:0000313" key="7">
    <source>
        <dbReference type="EMBL" id="MSB49230.1"/>
    </source>
</evidence>
<dbReference type="PANTHER" id="PTHR11358">
    <property type="entry name" value="ARGINASE/AGMATINASE"/>
    <property type="match status" value="1"/>
</dbReference>
<evidence type="ECO:0000256" key="5">
    <source>
        <dbReference type="RuleBase" id="RU003684"/>
    </source>
</evidence>
<sequence>MKKEQRAMIKYKAKNSLKSPRFAGVKTFMRMEHVVTTDDIDFAVVGIPYDTCASFRVGTRLGPAAIRDASALAAKPFNGPLNVGIFDWCSGVDYGDLGSVPGYIEESFELITEGMLPFFEKGIVPVAMGGDHSVTLPELRACAKVNGPVALIHFDAHYDTIHEYFGKPYNHGTPFYHAAKEGLVDTSKSIQVGIREGLYGPEDLTNSTDLGYQVLRADECHKMGMEAVLKAIRARVGSAKAFLTFDIDFLDPAYAPGTGTPVPGGFTTAQALELVRGLADLNIVGYDVVEVSPPYDPTGITSIAAAGLMQEFISHVAYKKKNGIVF</sequence>
<dbReference type="GO" id="GO:0033389">
    <property type="term" value="P:putrescine biosynthetic process from arginine, via agmatine"/>
    <property type="evidence" value="ECO:0007669"/>
    <property type="project" value="TreeGrafter"/>
</dbReference>
<dbReference type="InterPro" id="IPR006035">
    <property type="entry name" value="Ureohydrolase"/>
</dbReference>
<dbReference type="AlphaFoldDB" id="A0A6I2REV5"/>
<feature type="binding site" evidence="4">
    <location>
        <position position="132"/>
    </location>
    <ligand>
        <name>Mn(2+)</name>
        <dbReference type="ChEBI" id="CHEBI:29035"/>
        <label>1</label>
    </ligand>
</feature>
<dbReference type="PRINTS" id="PR00116">
    <property type="entry name" value="ARGINASE"/>
</dbReference>
<dbReference type="EMBL" id="WKPR01000034">
    <property type="protein sequence ID" value="MSB22167.1"/>
    <property type="molecule type" value="Genomic_DNA"/>
</dbReference>
<name>A0A6I2REV5_FLAPL</name>
<evidence type="ECO:0000313" key="6">
    <source>
        <dbReference type="EMBL" id="MSB22167.1"/>
    </source>
</evidence>
<dbReference type="InterPro" id="IPR020855">
    <property type="entry name" value="Ureohydrolase_Mn_BS"/>
</dbReference>
<dbReference type="Pfam" id="PF00491">
    <property type="entry name" value="Arginase"/>
    <property type="match status" value="1"/>
</dbReference>
<dbReference type="PANTHER" id="PTHR11358:SF26">
    <property type="entry name" value="GUANIDINO ACID HYDROLASE, MITOCHONDRIAL"/>
    <property type="match status" value="1"/>
</dbReference>
<organism evidence="6 9">
    <name type="scientific">Flavonifractor plautii</name>
    <name type="common">Fusobacterium plautii</name>
    <dbReference type="NCBI Taxonomy" id="292800"/>
    <lineage>
        <taxon>Bacteria</taxon>
        <taxon>Bacillati</taxon>
        <taxon>Bacillota</taxon>
        <taxon>Clostridia</taxon>
        <taxon>Eubacteriales</taxon>
        <taxon>Oscillospiraceae</taxon>
        <taxon>Flavonifractor</taxon>
    </lineage>
</organism>
<feature type="binding site" evidence="4">
    <location>
        <position position="159"/>
    </location>
    <ligand>
        <name>Mn(2+)</name>
        <dbReference type="ChEBI" id="CHEBI:29035"/>
        <label>1</label>
    </ligand>
</feature>
<feature type="binding site" evidence="4">
    <location>
        <position position="157"/>
    </location>
    <ligand>
        <name>Mn(2+)</name>
        <dbReference type="ChEBI" id="CHEBI:29035"/>
        <label>1</label>
    </ligand>
</feature>
<keyword evidence="2 4" id="KW-0479">Metal-binding</keyword>
<dbReference type="InterPro" id="IPR005925">
    <property type="entry name" value="Agmatinase-rel"/>
</dbReference>
<evidence type="ECO:0000256" key="3">
    <source>
        <dbReference type="ARBA" id="ARBA00022801"/>
    </source>
</evidence>
<keyword evidence="3 5" id="KW-0378">Hydrolase</keyword>
<dbReference type="EC" id="3.5.3.11" evidence="6"/>
<evidence type="ECO:0000256" key="1">
    <source>
        <dbReference type="ARBA" id="ARBA00009227"/>
    </source>
</evidence>
<dbReference type="Gene3D" id="3.40.800.10">
    <property type="entry name" value="Ureohydrolase domain"/>
    <property type="match status" value="1"/>
</dbReference>
<comment type="caution">
    <text evidence="6">The sequence shown here is derived from an EMBL/GenBank/DDBJ whole genome shotgun (WGS) entry which is preliminary data.</text>
</comment>
<gene>
    <name evidence="6" type="primary">speB</name>
    <name evidence="7" type="ORF">GKE90_11090</name>
    <name evidence="6" type="ORF">GKE97_22120</name>
</gene>
<reference evidence="8 9" key="1">
    <citation type="journal article" date="2019" name="Nat. Med.">
        <title>A library of human gut bacterial isolates paired with longitudinal multiomics data enables mechanistic microbiome research.</title>
        <authorList>
            <person name="Poyet M."/>
            <person name="Groussin M."/>
            <person name="Gibbons S.M."/>
            <person name="Avila-Pacheco J."/>
            <person name="Jiang X."/>
            <person name="Kearney S.M."/>
            <person name="Perrotta A.R."/>
            <person name="Berdy B."/>
            <person name="Zhao S."/>
            <person name="Lieberman T.D."/>
            <person name="Swanson P.K."/>
            <person name="Smith M."/>
            <person name="Roesemann S."/>
            <person name="Alexander J.E."/>
            <person name="Rich S.A."/>
            <person name="Livny J."/>
            <person name="Vlamakis H."/>
            <person name="Clish C."/>
            <person name="Bullock K."/>
            <person name="Deik A."/>
            <person name="Scott J."/>
            <person name="Pierce K.A."/>
            <person name="Xavier R.J."/>
            <person name="Alm E.J."/>
        </authorList>
    </citation>
    <scope>NUCLEOTIDE SEQUENCE [LARGE SCALE GENOMIC DNA]</scope>
    <source>
        <strain evidence="6 9">BIOML-A2</strain>
        <strain evidence="7 8">BIOML-A5</strain>
    </source>
</reference>
<accession>A0A6I2REV5</accession>
<feature type="binding site" evidence="4">
    <location>
        <position position="155"/>
    </location>
    <ligand>
        <name>Mn(2+)</name>
        <dbReference type="ChEBI" id="CHEBI:29035"/>
        <label>1</label>
    </ligand>
</feature>